<dbReference type="VEuPathDB" id="FungiDB:BD410DRAFT_795587"/>
<organism evidence="2 3">
    <name type="scientific">Rickenella mellea</name>
    <dbReference type="NCBI Taxonomy" id="50990"/>
    <lineage>
        <taxon>Eukaryota</taxon>
        <taxon>Fungi</taxon>
        <taxon>Dikarya</taxon>
        <taxon>Basidiomycota</taxon>
        <taxon>Agaricomycotina</taxon>
        <taxon>Agaricomycetes</taxon>
        <taxon>Hymenochaetales</taxon>
        <taxon>Rickenellaceae</taxon>
        <taxon>Rickenella</taxon>
    </lineage>
</organism>
<evidence type="ECO:0000313" key="3">
    <source>
        <dbReference type="Proteomes" id="UP000294933"/>
    </source>
</evidence>
<name>A0A4Y7PLA8_9AGAM</name>
<accession>A0A4Y7PLA8</accession>
<reference evidence="2 3" key="1">
    <citation type="submission" date="2018-06" db="EMBL/GenBank/DDBJ databases">
        <title>A transcriptomic atlas of mushroom development highlights an independent origin of complex multicellularity.</title>
        <authorList>
            <consortium name="DOE Joint Genome Institute"/>
            <person name="Krizsan K."/>
            <person name="Almasi E."/>
            <person name="Merenyi Z."/>
            <person name="Sahu N."/>
            <person name="Viragh M."/>
            <person name="Koszo T."/>
            <person name="Mondo S."/>
            <person name="Kiss B."/>
            <person name="Balint B."/>
            <person name="Kues U."/>
            <person name="Barry K."/>
            <person name="Hegedus J.C."/>
            <person name="Henrissat B."/>
            <person name="Johnson J."/>
            <person name="Lipzen A."/>
            <person name="Ohm R."/>
            <person name="Nagy I."/>
            <person name="Pangilinan J."/>
            <person name="Yan J."/>
            <person name="Xiong Y."/>
            <person name="Grigoriev I.V."/>
            <person name="Hibbett D.S."/>
            <person name="Nagy L.G."/>
        </authorList>
    </citation>
    <scope>NUCLEOTIDE SEQUENCE [LARGE SCALE GENOMIC DNA]</scope>
    <source>
        <strain evidence="2 3">SZMC22713</strain>
    </source>
</reference>
<keyword evidence="3" id="KW-1185">Reference proteome</keyword>
<proteinExistence type="predicted"/>
<sequence length="200" mass="22646">MTLAGIPSPLKPAPITLATRKVTSALRMPRPPRTRTNSIPTSIPTPTPSAPRAASVPTPTPTPVPRFGARHRRAHDAIDDTRDVHLALRAQRVRQPTLFPGWRPHLFMEQAPRPAPSWPEESWWGFVQHSLVSYLPHPPTTSRTTRMLLFLLMLLRTPKIQEPEIVFTSQQHRARRRRSLVHHPLQFASLSAFVHHGPAY</sequence>
<gene>
    <name evidence="2" type="ORF">BD410DRAFT_795587</name>
</gene>
<evidence type="ECO:0000256" key="1">
    <source>
        <dbReference type="SAM" id="MobiDB-lite"/>
    </source>
</evidence>
<feature type="region of interest" description="Disordered" evidence="1">
    <location>
        <begin position="1"/>
        <end position="68"/>
    </location>
</feature>
<dbReference type="EMBL" id="ML170248">
    <property type="protein sequence ID" value="TDL16244.1"/>
    <property type="molecule type" value="Genomic_DNA"/>
</dbReference>
<evidence type="ECO:0000313" key="2">
    <source>
        <dbReference type="EMBL" id="TDL16244.1"/>
    </source>
</evidence>
<dbReference type="Proteomes" id="UP000294933">
    <property type="component" value="Unassembled WGS sequence"/>
</dbReference>
<protein>
    <submittedName>
        <fullName evidence="2">Uncharacterized protein</fullName>
    </submittedName>
</protein>
<dbReference type="AlphaFoldDB" id="A0A4Y7PLA8"/>